<keyword evidence="2" id="KW-1185">Reference proteome</keyword>
<name>A0A1E1LAD1_9HELO</name>
<gene>
    <name evidence="1" type="ORF">RCO7_14877</name>
</gene>
<sequence length="99" mass="11014">MAIVLQILFNLAYRHNRGLSGRFGSLVPPLDPGHSRMLPRVFKKAGSLNACFNAYMLRCSALWEVSKPLAASQRACMSFPLVNNGGRRMPNPNLADQKR</sequence>
<dbReference type="AlphaFoldDB" id="A0A1E1LAD1"/>
<evidence type="ECO:0000313" key="1">
    <source>
        <dbReference type="EMBL" id="CZT06609.1"/>
    </source>
</evidence>
<comment type="caution">
    <text evidence="1">The sequence shown here is derived from an EMBL/GenBank/DDBJ whole genome shotgun (WGS) entry which is preliminary data.</text>
</comment>
<protein>
    <submittedName>
        <fullName evidence="1">Uncharacterized protein</fullName>
    </submittedName>
</protein>
<proteinExistence type="predicted"/>
<dbReference type="Proteomes" id="UP000178129">
    <property type="component" value="Unassembled WGS sequence"/>
</dbReference>
<reference evidence="2" key="1">
    <citation type="submission" date="2016-03" db="EMBL/GenBank/DDBJ databases">
        <authorList>
            <person name="Ploux O."/>
        </authorList>
    </citation>
    <scope>NUCLEOTIDE SEQUENCE [LARGE SCALE GENOMIC DNA]</scope>
    <source>
        <strain evidence="2">UK7</strain>
    </source>
</reference>
<dbReference type="EMBL" id="FJUW01000039">
    <property type="protein sequence ID" value="CZT06609.1"/>
    <property type="molecule type" value="Genomic_DNA"/>
</dbReference>
<evidence type="ECO:0000313" key="2">
    <source>
        <dbReference type="Proteomes" id="UP000178129"/>
    </source>
</evidence>
<dbReference type="InParanoid" id="A0A1E1LAD1"/>
<accession>A0A1E1LAD1</accession>
<organism evidence="1 2">
    <name type="scientific">Rhynchosporium graminicola</name>
    <dbReference type="NCBI Taxonomy" id="2792576"/>
    <lineage>
        <taxon>Eukaryota</taxon>
        <taxon>Fungi</taxon>
        <taxon>Dikarya</taxon>
        <taxon>Ascomycota</taxon>
        <taxon>Pezizomycotina</taxon>
        <taxon>Leotiomycetes</taxon>
        <taxon>Helotiales</taxon>
        <taxon>Ploettnerulaceae</taxon>
        <taxon>Rhynchosporium</taxon>
    </lineage>
</organism>